<dbReference type="PANTHER" id="PTHR33067:SF35">
    <property type="entry name" value="ASPARTIC PEPTIDASE DDI1-TYPE DOMAIN-CONTAINING PROTEIN"/>
    <property type="match status" value="1"/>
</dbReference>
<reference evidence="2 3" key="1">
    <citation type="journal article" date="2018" name="Front. Plant Sci.">
        <title>Red Clover (Trifolium pratense) and Zigzag Clover (T. medium) - A Picture of Genomic Similarities and Differences.</title>
        <authorList>
            <person name="Dluhosova J."/>
            <person name="Istvanek J."/>
            <person name="Nedelnik J."/>
            <person name="Repkova J."/>
        </authorList>
    </citation>
    <scope>NUCLEOTIDE SEQUENCE [LARGE SCALE GENOMIC DNA]</scope>
    <source>
        <strain evidence="3">cv. 10/8</strain>
        <tissue evidence="2">Leaf</tissue>
    </source>
</reference>
<evidence type="ECO:0000313" key="3">
    <source>
        <dbReference type="Proteomes" id="UP000265520"/>
    </source>
</evidence>
<keyword evidence="3" id="KW-1185">Reference proteome</keyword>
<feature type="compositionally biased region" description="Basic and acidic residues" evidence="1">
    <location>
        <begin position="1"/>
        <end position="10"/>
    </location>
</feature>
<organism evidence="2 3">
    <name type="scientific">Trifolium medium</name>
    <dbReference type="NCBI Taxonomy" id="97028"/>
    <lineage>
        <taxon>Eukaryota</taxon>
        <taxon>Viridiplantae</taxon>
        <taxon>Streptophyta</taxon>
        <taxon>Embryophyta</taxon>
        <taxon>Tracheophyta</taxon>
        <taxon>Spermatophyta</taxon>
        <taxon>Magnoliopsida</taxon>
        <taxon>eudicotyledons</taxon>
        <taxon>Gunneridae</taxon>
        <taxon>Pentapetalae</taxon>
        <taxon>rosids</taxon>
        <taxon>fabids</taxon>
        <taxon>Fabales</taxon>
        <taxon>Fabaceae</taxon>
        <taxon>Papilionoideae</taxon>
        <taxon>50 kb inversion clade</taxon>
        <taxon>NPAAA clade</taxon>
        <taxon>Hologalegina</taxon>
        <taxon>IRL clade</taxon>
        <taxon>Trifolieae</taxon>
        <taxon>Trifolium</taxon>
    </lineage>
</organism>
<feature type="region of interest" description="Disordered" evidence="1">
    <location>
        <begin position="1"/>
        <end position="20"/>
    </location>
</feature>
<evidence type="ECO:0000313" key="2">
    <source>
        <dbReference type="EMBL" id="MCI01691.1"/>
    </source>
</evidence>
<protein>
    <submittedName>
        <fullName evidence="2">Uncharacterized protein</fullName>
    </submittedName>
</protein>
<dbReference type="AlphaFoldDB" id="A0A392NPB3"/>
<proteinExistence type="predicted"/>
<dbReference type="Proteomes" id="UP000265520">
    <property type="component" value="Unassembled WGS sequence"/>
</dbReference>
<gene>
    <name evidence="2" type="ORF">A2U01_0022718</name>
</gene>
<accession>A0A392NPB3</accession>
<sequence length="122" mass="13744">MYHNNQKEASTKAGRPKKSPNTLFYWGARMGTNIEEPESTTMTLILADHSEICPWGIIKEVPVKVNDLLIPVDFVIVSMCGEEETPLILGKPFLAASRALIPDEQKELVLRTDDKEEAHHEE</sequence>
<dbReference type="Gene3D" id="2.40.70.10">
    <property type="entry name" value="Acid Proteases"/>
    <property type="match status" value="1"/>
</dbReference>
<dbReference type="EMBL" id="LXQA010046833">
    <property type="protein sequence ID" value="MCI01691.1"/>
    <property type="molecule type" value="Genomic_DNA"/>
</dbReference>
<name>A0A392NPB3_9FABA</name>
<dbReference type="InterPro" id="IPR021109">
    <property type="entry name" value="Peptidase_aspartic_dom_sf"/>
</dbReference>
<evidence type="ECO:0000256" key="1">
    <source>
        <dbReference type="SAM" id="MobiDB-lite"/>
    </source>
</evidence>
<comment type="caution">
    <text evidence="2">The sequence shown here is derived from an EMBL/GenBank/DDBJ whole genome shotgun (WGS) entry which is preliminary data.</text>
</comment>
<dbReference type="PANTHER" id="PTHR33067">
    <property type="entry name" value="RNA-DIRECTED DNA POLYMERASE-RELATED"/>
    <property type="match status" value="1"/>
</dbReference>